<keyword evidence="18" id="KW-1185">Reference proteome</keyword>
<feature type="signal peptide" evidence="14">
    <location>
        <begin position="1"/>
        <end position="19"/>
    </location>
</feature>
<dbReference type="Gene3D" id="2.40.170.20">
    <property type="entry name" value="TonB-dependent receptor, beta-barrel domain"/>
    <property type="match status" value="1"/>
</dbReference>
<keyword evidence="8" id="KW-0406">Ion transport</keyword>
<name>A0A3D8LCU5_9BACT</name>
<dbReference type="PROSITE" id="PS52016">
    <property type="entry name" value="TONB_DEPENDENT_REC_3"/>
    <property type="match status" value="1"/>
</dbReference>
<gene>
    <name evidence="17" type="ORF">DXT99_10760</name>
</gene>
<dbReference type="InterPro" id="IPR039426">
    <property type="entry name" value="TonB-dep_rcpt-like"/>
</dbReference>
<keyword evidence="3 12" id="KW-1134">Transmembrane beta strand</keyword>
<comment type="subcellular location">
    <subcellularLocation>
        <location evidence="1 12">Cell outer membrane</location>
        <topology evidence="1 12">Multi-pass membrane protein</topology>
    </subcellularLocation>
</comment>
<keyword evidence="5 12" id="KW-0812">Transmembrane</keyword>
<dbReference type="Gene3D" id="2.60.40.1120">
    <property type="entry name" value="Carboxypeptidase-like, regulatory domain"/>
    <property type="match status" value="1"/>
</dbReference>
<evidence type="ECO:0000256" key="9">
    <source>
        <dbReference type="ARBA" id="ARBA00023077"/>
    </source>
</evidence>
<dbReference type="Pfam" id="PF13715">
    <property type="entry name" value="CarbopepD_reg_2"/>
    <property type="match status" value="1"/>
</dbReference>
<dbReference type="InterPro" id="IPR000531">
    <property type="entry name" value="Beta-barrel_TonB"/>
</dbReference>
<accession>A0A3D8LCU5</accession>
<evidence type="ECO:0000313" key="17">
    <source>
        <dbReference type="EMBL" id="RDV15261.1"/>
    </source>
</evidence>
<keyword evidence="9 13" id="KW-0798">TonB box</keyword>
<dbReference type="EMBL" id="QRGR01000010">
    <property type="protein sequence ID" value="RDV15261.1"/>
    <property type="molecule type" value="Genomic_DNA"/>
</dbReference>
<dbReference type="InterPro" id="IPR036942">
    <property type="entry name" value="Beta-barrel_TonB_sf"/>
</dbReference>
<keyword evidence="2 12" id="KW-0813">Transport</keyword>
<evidence type="ECO:0000313" key="18">
    <source>
        <dbReference type="Proteomes" id="UP000256708"/>
    </source>
</evidence>
<evidence type="ECO:0000256" key="2">
    <source>
        <dbReference type="ARBA" id="ARBA00022448"/>
    </source>
</evidence>
<evidence type="ECO:0000256" key="12">
    <source>
        <dbReference type="PROSITE-ProRule" id="PRU01360"/>
    </source>
</evidence>
<keyword evidence="7" id="KW-0408">Iron</keyword>
<feature type="chain" id="PRO_5017765530" evidence="14">
    <location>
        <begin position="20"/>
        <end position="824"/>
    </location>
</feature>
<dbReference type="Proteomes" id="UP000256708">
    <property type="component" value="Unassembled WGS sequence"/>
</dbReference>
<dbReference type="RefSeq" id="WP_115565673.1">
    <property type="nucleotide sequence ID" value="NZ_QRGR01000010.1"/>
</dbReference>
<keyword evidence="10 12" id="KW-0472">Membrane</keyword>
<evidence type="ECO:0000256" key="13">
    <source>
        <dbReference type="RuleBase" id="RU003357"/>
    </source>
</evidence>
<evidence type="ECO:0000259" key="16">
    <source>
        <dbReference type="Pfam" id="PF07715"/>
    </source>
</evidence>
<reference evidence="18" key="1">
    <citation type="submission" date="2018-08" db="EMBL/GenBank/DDBJ databases">
        <authorList>
            <person name="Liu Z.-W."/>
            <person name="Du Z.-J."/>
        </authorList>
    </citation>
    <scope>NUCLEOTIDE SEQUENCE [LARGE SCALE GENOMIC DNA]</scope>
    <source>
        <strain evidence="18">H4X</strain>
    </source>
</reference>
<comment type="caution">
    <text evidence="17">The sequence shown here is derived from an EMBL/GenBank/DDBJ whole genome shotgun (WGS) entry which is preliminary data.</text>
</comment>
<dbReference type="GO" id="GO:0015344">
    <property type="term" value="F:siderophore uptake transmembrane transporter activity"/>
    <property type="evidence" value="ECO:0007669"/>
    <property type="project" value="TreeGrafter"/>
</dbReference>
<dbReference type="SUPFAM" id="SSF56935">
    <property type="entry name" value="Porins"/>
    <property type="match status" value="1"/>
</dbReference>
<evidence type="ECO:0000256" key="1">
    <source>
        <dbReference type="ARBA" id="ARBA00004571"/>
    </source>
</evidence>
<dbReference type="InterPro" id="IPR037066">
    <property type="entry name" value="Plug_dom_sf"/>
</dbReference>
<feature type="domain" description="TonB-dependent receptor plug" evidence="16">
    <location>
        <begin position="117"/>
        <end position="223"/>
    </location>
</feature>
<dbReference type="Pfam" id="PF07715">
    <property type="entry name" value="Plug"/>
    <property type="match status" value="1"/>
</dbReference>
<evidence type="ECO:0000256" key="3">
    <source>
        <dbReference type="ARBA" id="ARBA00022452"/>
    </source>
</evidence>
<dbReference type="Gene3D" id="2.170.130.10">
    <property type="entry name" value="TonB-dependent receptor, plug domain"/>
    <property type="match status" value="1"/>
</dbReference>
<sequence>MRNFFIAVAAFLLPLQLLAQYQLSGRVTDAANGAGLAGANVVLERTATGVSAGDNGTFSFQNLPAGNYSLKVSYLGYEQKRITVALQQDAQVEVVLQPQALQTSEVVVQATRADARTGTTFTNVSQEEIAARNFGQDLPYLLEQVPSVVVNSDAGAGVGYTGIRIRGSDITRINVTVNGIPINDPESHGVFFVNMPDFASSVEDIQVQRGVGTSTNGAGAFGASLNIQTQQVRREAYAETDHTYGSFNTWRNNVRFGTGLINGKFAFDGRLSRIKSDGYIDRASSDLKSFYFSGGYYGDKTSLKFITFSGTEQTYQAWYGTPEALVYGNADDLQAYIDRNYIEGADRENLLNSGRRYNYYTYDNETDNYQQDHYQLHLSHDFMPGLSFSGALHYTYGRGYYEQFRADDDLADYGLADVMIGGDTISTTDLIRRRWLNNDFYGATYALQYNPNSRLNATLGGAWNRYDGRHFGEIIWARYASTSNIREHYYDNDAVKTDFNIFAKVSYGLTEKLHVFGDLQLRTVSYSFLGFDNDLTNITQEADYNFWNPKAGVVYTLQPEHQLYASFAVGNREPVRNDFTESSPNSRPQHETLRNLEAGYRGVIGLGEFAGKPLTADVEANYFYMNYKNQLVLTGQINDVGAYTRTNIDDSYRQGVELSGAMRLGEQATFTTNLAYSQNKIDGFSEFIDDYDTGDQAQNNYGKTTIAFSPEWVTTSQLEVQVLKGLRAAFIYKSVSKQYLDNTENENRIIPAYQVGDLRLRYNIGFKNVLKNLELGLLVNNVFNEMYAANGYTFSYIAGGAPITENFYYPQATRNYLLSVGLKF</sequence>
<proteinExistence type="inferred from homology"/>
<keyword evidence="17" id="KW-0675">Receptor</keyword>
<keyword evidence="6 14" id="KW-0732">Signal</keyword>
<dbReference type="InterPro" id="IPR012910">
    <property type="entry name" value="Plug_dom"/>
</dbReference>
<dbReference type="SUPFAM" id="SSF49464">
    <property type="entry name" value="Carboxypeptidase regulatory domain-like"/>
    <property type="match status" value="1"/>
</dbReference>
<evidence type="ECO:0000256" key="7">
    <source>
        <dbReference type="ARBA" id="ARBA00023004"/>
    </source>
</evidence>
<feature type="domain" description="TonB-dependent receptor-like beta-barrel" evidence="15">
    <location>
        <begin position="341"/>
        <end position="782"/>
    </location>
</feature>
<evidence type="ECO:0000256" key="11">
    <source>
        <dbReference type="ARBA" id="ARBA00023237"/>
    </source>
</evidence>
<dbReference type="GO" id="GO:0009279">
    <property type="term" value="C:cell outer membrane"/>
    <property type="evidence" value="ECO:0007669"/>
    <property type="project" value="UniProtKB-SubCell"/>
</dbReference>
<dbReference type="PANTHER" id="PTHR32552">
    <property type="entry name" value="FERRICHROME IRON RECEPTOR-RELATED"/>
    <property type="match status" value="1"/>
</dbReference>
<dbReference type="PANTHER" id="PTHR32552:SF68">
    <property type="entry name" value="FERRICHROME OUTER MEMBRANE TRANSPORTER_PHAGE RECEPTOR"/>
    <property type="match status" value="1"/>
</dbReference>
<evidence type="ECO:0000256" key="10">
    <source>
        <dbReference type="ARBA" id="ARBA00023136"/>
    </source>
</evidence>
<evidence type="ECO:0000256" key="5">
    <source>
        <dbReference type="ARBA" id="ARBA00022692"/>
    </source>
</evidence>
<comment type="similarity">
    <text evidence="12 13">Belongs to the TonB-dependent receptor family.</text>
</comment>
<dbReference type="AlphaFoldDB" id="A0A3D8LCU5"/>
<keyword evidence="4" id="KW-0410">Iron transport</keyword>
<evidence type="ECO:0000256" key="14">
    <source>
        <dbReference type="SAM" id="SignalP"/>
    </source>
</evidence>
<evidence type="ECO:0000259" key="15">
    <source>
        <dbReference type="Pfam" id="PF00593"/>
    </source>
</evidence>
<protein>
    <submittedName>
        <fullName evidence="17">TonB-dependent receptor</fullName>
    </submittedName>
</protein>
<dbReference type="Pfam" id="PF00593">
    <property type="entry name" value="TonB_dep_Rec_b-barrel"/>
    <property type="match status" value="1"/>
</dbReference>
<dbReference type="OrthoDB" id="9761152at2"/>
<evidence type="ECO:0000256" key="8">
    <source>
        <dbReference type="ARBA" id="ARBA00023065"/>
    </source>
</evidence>
<keyword evidence="11 12" id="KW-0998">Cell outer membrane</keyword>
<organism evidence="17 18">
    <name type="scientific">Pontibacter diazotrophicus</name>
    <dbReference type="NCBI Taxonomy" id="1400979"/>
    <lineage>
        <taxon>Bacteria</taxon>
        <taxon>Pseudomonadati</taxon>
        <taxon>Bacteroidota</taxon>
        <taxon>Cytophagia</taxon>
        <taxon>Cytophagales</taxon>
        <taxon>Hymenobacteraceae</taxon>
        <taxon>Pontibacter</taxon>
    </lineage>
</organism>
<evidence type="ECO:0000256" key="4">
    <source>
        <dbReference type="ARBA" id="ARBA00022496"/>
    </source>
</evidence>
<evidence type="ECO:0000256" key="6">
    <source>
        <dbReference type="ARBA" id="ARBA00022729"/>
    </source>
</evidence>
<dbReference type="InterPro" id="IPR008969">
    <property type="entry name" value="CarboxyPept-like_regulatory"/>
</dbReference>